<dbReference type="RefSeq" id="WP_169279191.1">
    <property type="nucleotide sequence ID" value="NZ_CP051680.1"/>
</dbReference>
<gene>
    <name evidence="2" type="primary">rfbG</name>
    <name evidence="2" type="ORF">HH215_06690</name>
</gene>
<dbReference type="Gene3D" id="3.40.50.720">
    <property type="entry name" value="NAD(P)-binding Rossmann-like Domain"/>
    <property type="match status" value="1"/>
</dbReference>
<dbReference type="GO" id="GO:0047733">
    <property type="term" value="F:CDP-glucose 4,6-dehydratase activity"/>
    <property type="evidence" value="ECO:0007669"/>
    <property type="project" value="UniProtKB-EC"/>
</dbReference>
<dbReference type="AlphaFoldDB" id="A0A7Z2ZKJ2"/>
<keyword evidence="2" id="KW-0456">Lyase</keyword>
<dbReference type="SUPFAM" id="SSF51735">
    <property type="entry name" value="NAD(P)-binding Rossmann-fold domains"/>
    <property type="match status" value="1"/>
</dbReference>
<keyword evidence="3" id="KW-1185">Reference proteome</keyword>
<evidence type="ECO:0000313" key="3">
    <source>
        <dbReference type="Proteomes" id="UP000502248"/>
    </source>
</evidence>
<accession>A0A7Z2ZKJ2</accession>
<sequence>MPSNDFWSRKKVLITGHTGFKGSWLSLWLQSLGAEVTGYALEPMTSPNLHSLCKLEQTMRSVTADIRNRTALLDTIQDTQPEVIFHMAAQPFVRYSYQYPVETFEVNVLGAVNLLDAARTSIRDGVGIKAIINVTTDKCYENKEWTWGYREIDRLGGFDPYSNSKACSELVTASFRNSFFHHKDYANHGLSVATARAGNVIGGGDWSEDRLVPNSMRALLSGSKLEVRHPQATRPWQHVLEPLQGYLLLAQKMVERGTEFGDAWNFGPMDANSKSVEWLVQTIGTLWGEYDFYELSQGSNPHEADNLSLDSSKARRALGWEPVWDVKTALEKTVDWFQAYRKQADMKALCLEQLDAYSRESVKPTD</sequence>
<dbReference type="InterPro" id="IPR036291">
    <property type="entry name" value="NAD(P)-bd_dom_sf"/>
</dbReference>
<dbReference type="Pfam" id="PF16363">
    <property type="entry name" value="GDP_Man_Dehyd"/>
    <property type="match status" value="1"/>
</dbReference>
<dbReference type="InterPro" id="IPR016040">
    <property type="entry name" value="NAD(P)-bd_dom"/>
</dbReference>
<dbReference type="Gene3D" id="3.90.25.10">
    <property type="entry name" value="UDP-galactose 4-epimerase, domain 1"/>
    <property type="match status" value="1"/>
</dbReference>
<evidence type="ECO:0000313" key="2">
    <source>
        <dbReference type="EMBL" id="QJD82895.1"/>
    </source>
</evidence>
<evidence type="ECO:0000259" key="1">
    <source>
        <dbReference type="Pfam" id="PF16363"/>
    </source>
</evidence>
<dbReference type="EMBL" id="CP051680">
    <property type="protein sequence ID" value="QJD82895.1"/>
    <property type="molecule type" value="Genomic_DNA"/>
</dbReference>
<proteinExistence type="predicted"/>
<protein>
    <submittedName>
        <fullName evidence="2">CDP-glucose 4,6-dehydratase</fullName>
        <ecNumber evidence="2">4.2.1.45</ecNumber>
    </submittedName>
</protein>
<dbReference type="NCBIfam" id="TIGR02622">
    <property type="entry name" value="CDP_4_6_dhtase"/>
    <property type="match status" value="1"/>
</dbReference>
<name>A0A7Z2ZKJ2_9BACL</name>
<dbReference type="PANTHER" id="PTHR43000">
    <property type="entry name" value="DTDP-D-GLUCOSE 4,6-DEHYDRATASE-RELATED"/>
    <property type="match status" value="1"/>
</dbReference>
<feature type="domain" description="NAD(P)-binding" evidence="1">
    <location>
        <begin position="13"/>
        <end position="332"/>
    </location>
</feature>
<dbReference type="CDD" id="cd05252">
    <property type="entry name" value="CDP_GD_SDR_e"/>
    <property type="match status" value="1"/>
</dbReference>
<organism evidence="2 3">
    <name type="scientific">Cohnella herbarum</name>
    <dbReference type="NCBI Taxonomy" id="2728023"/>
    <lineage>
        <taxon>Bacteria</taxon>
        <taxon>Bacillati</taxon>
        <taxon>Bacillota</taxon>
        <taxon>Bacilli</taxon>
        <taxon>Bacillales</taxon>
        <taxon>Paenibacillaceae</taxon>
        <taxon>Cohnella</taxon>
    </lineage>
</organism>
<dbReference type="EC" id="4.2.1.45" evidence="2"/>
<dbReference type="Proteomes" id="UP000502248">
    <property type="component" value="Chromosome"/>
</dbReference>
<dbReference type="KEGG" id="cheb:HH215_06690"/>
<reference evidence="2 3" key="1">
    <citation type="submission" date="2020-04" db="EMBL/GenBank/DDBJ databases">
        <title>Genome sequencing of novel species.</title>
        <authorList>
            <person name="Heo J."/>
            <person name="Kim S.-J."/>
            <person name="Kim J.-S."/>
            <person name="Hong S.-B."/>
            <person name="Kwon S.-W."/>
        </authorList>
    </citation>
    <scope>NUCLEOTIDE SEQUENCE [LARGE SCALE GENOMIC DNA]</scope>
    <source>
        <strain evidence="2 3">MFER-1</strain>
    </source>
</reference>
<dbReference type="InterPro" id="IPR013445">
    <property type="entry name" value="CDP_4_6_deHydtase"/>
</dbReference>